<dbReference type="Proteomes" id="UP000297245">
    <property type="component" value="Unassembled WGS sequence"/>
</dbReference>
<feature type="region of interest" description="Disordered" evidence="1">
    <location>
        <begin position="1"/>
        <end position="39"/>
    </location>
</feature>
<gene>
    <name evidence="2" type="ORF">K435DRAFT_779890</name>
</gene>
<dbReference type="AlphaFoldDB" id="A0A4S8LWB0"/>
<feature type="compositionally biased region" description="Low complexity" evidence="1">
    <location>
        <begin position="8"/>
        <end position="36"/>
    </location>
</feature>
<reference evidence="2 3" key="1">
    <citation type="journal article" date="2019" name="Nat. Ecol. Evol.">
        <title>Megaphylogeny resolves global patterns of mushroom evolution.</title>
        <authorList>
            <person name="Varga T."/>
            <person name="Krizsan K."/>
            <person name="Foldi C."/>
            <person name="Dima B."/>
            <person name="Sanchez-Garcia M."/>
            <person name="Sanchez-Ramirez S."/>
            <person name="Szollosi G.J."/>
            <person name="Szarkandi J.G."/>
            <person name="Papp V."/>
            <person name="Albert L."/>
            <person name="Andreopoulos W."/>
            <person name="Angelini C."/>
            <person name="Antonin V."/>
            <person name="Barry K.W."/>
            <person name="Bougher N.L."/>
            <person name="Buchanan P."/>
            <person name="Buyck B."/>
            <person name="Bense V."/>
            <person name="Catcheside P."/>
            <person name="Chovatia M."/>
            <person name="Cooper J."/>
            <person name="Damon W."/>
            <person name="Desjardin D."/>
            <person name="Finy P."/>
            <person name="Geml J."/>
            <person name="Haridas S."/>
            <person name="Hughes K."/>
            <person name="Justo A."/>
            <person name="Karasinski D."/>
            <person name="Kautmanova I."/>
            <person name="Kiss B."/>
            <person name="Kocsube S."/>
            <person name="Kotiranta H."/>
            <person name="LaButti K.M."/>
            <person name="Lechner B.E."/>
            <person name="Liimatainen K."/>
            <person name="Lipzen A."/>
            <person name="Lukacs Z."/>
            <person name="Mihaltcheva S."/>
            <person name="Morgado L.N."/>
            <person name="Niskanen T."/>
            <person name="Noordeloos M.E."/>
            <person name="Ohm R.A."/>
            <person name="Ortiz-Santana B."/>
            <person name="Ovrebo C."/>
            <person name="Racz N."/>
            <person name="Riley R."/>
            <person name="Savchenko A."/>
            <person name="Shiryaev A."/>
            <person name="Soop K."/>
            <person name="Spirin V."/>
            <person name="Szebenyi C."/>
            <person name="Tomsovsky M."/>
            <person name="Tulloss R.E."/>
            <person name="Uehling J."/>
            <person name="Grigoriev I.V."/>
            <person name="Vagvolgyi C."/>
            <person name="Papp T."/>
            <person name="Martin F.M."/>
            <person name="Miettinen O."/>
            <person name="Hibbett D.S."/>
            <person name="Nagy L.G."/>
        </authorList>
    </citation>
    <scope>NUCLEOTIDE SEQUENCE [LARGE SCALE GENOMIC DNA]</scope>
    <source>
        <strain evidence="2 3">CBS 962.96</strain>
    </source>
</reference>
<keyword evidence="3" id="KW-1185">Reference proteome</keyword>
<dbReference type="OrthoDB" id="3064785at2759"/>
<accession>A0A4S8LWB0</accession>
<organism evidence="2 3">
    <name type="scientific">Dendrothele bispora (strain CBS 962.96)</name>
    <dbReference type="NCBI Taxonomy" id="1314807"/>
    <lineage>
        <taxon>Eukaryota</taxon>
        <taxon>Fungi</taxon>
        <taxon>Dikarya</taxon>
        <taxon>Basidiomycota</taxon>
        <taxon>Agaricomycotina</taxon>
        <taxon>Agaricomycetes</taxon>
        <taxon>Agaricomycetidae</taxon>
        <taxon>Agaricales</taxon>
        <taxon>Agaricales incertae sedis</taxon>
        <taxon>Dendrothele</taxon>
    </lineage>
</organism>
<dbReference type="EMBL" id="ML179251">
    <property type="protein sequence ID" value="THU93368.1"/>
    <property type="molecule type" value="Genomic_DNA"/>
</dbReference>
<evidence type="ECO:0000256" key="1">
    <source>
        <dbReference type="SAM" id="MobiDB-lite"/>
    </source>
</evidence>
<sequence length="147" mass="16303">MSKRKAPSSGVSRSTKSTTKSTTSSGTRRTFGGSSVFTGSENMTEVSSIKFSPNTERQMEIDERIQELQGKLALLQRTISNGNGLGREGKTGSVTLANMTHDYRVWKWKKQIDRLKALKDSDWAWGKTDVVPPGLYKYDGTSTFNQS</sequence>
<proteinExistence type="predicted"/>
<protein>
    <submittedName>
        <fullName evidence="2">Uncharacterized protein</fullName>
    </submittedName>
</protein>
<name>A0A4S8LWB0_DENBC</name>
<evidence type="ECO:0000313" key="2">
    <source>
        <dbReference type="EMBL" id="THU93368.1"/>
    </source>
</evidence>
<evidence type="ECO:0000313" key="3">
    <source>
        <dbReference type="Proteomes" id="UP000297245"/>
    </source>
</evidence>